<dbReference type="AlphaFoldDB" id="A0A0F9CSD6"/>
<name>A0A0F9CSD6_9ZZZZ</name>
<comment type="caution">
    <text evidence="1">The sequence shown here is derived from an EMBL/GenBank/DDBJ whole genome shotgun (WGS) entry which is preliminary data.</text>
</comment>
<protein>
    <submittedName>
        <fullName evidence="1">Uncharacterized protein</fullName>
    </submittedName>
</protein>
<dbReference type="EMBL" id="LAZR01042838">
    <property type="protein sequence ID" value="KKL08546.1"/>
    <property type="molecule type" value="Genomic_DNA"/>
</dbReference>
<evidence type="ECO:0000313" key="1">
    <source>
        <dbReference type="EMBL" id="KKL08546.1"/>
    </source>
</evidence>
<proteinExistence type="predicted"/>
<organism evidence="1">
    <name type="scientific">marine sediment metagenome</name>
    <dbReference type="NCBI Taxonomy" id="412755"/>
    <lineage>
        <taxon>unclassified sequences</taxon>
        <taxon>metagenomes</taxon>
        <taxon>ecological metagenomes</taxon>
    </lineage>
</organism>
<sequence length="45" mass="5444">YARNKTIAMVCRKRRAIQAAIDYEDICNSYYDDLPEYAKWRTIVR</sequence>
<feature type="non-terminal residue" evidence="1">
    <location>
        <position position="1"/>
    </location>
</feature>
<accession>A0A0F9CSD6</accession>
<reference evidence="1" key="1">
    <citation type="journal article" date="2015" name="Nature">
        <title>Complex archaea that bridge the gap between prokaryotes and eukaryotes.</title>
        <authorList>
            <person name="Spang A."/>
            <person name="Saw J.H."/>
            <person name="Jorgensen S.L."/>
            <person name="Zaremba-Niedzwiedzka K."/>
            <person name="Martijn J."/>
            <person name="Lind A.E."/>
            <person name="van Eijk R."/>
            <person name="Schleper C."/>
            <person name="Guy L."/>
            <person name="Ettema T.J."/>
        </authorList>
    </citation>
    <scope>NUCLEOTIDE SEQUENCE</scope>
</reference>
<gene>
    <name evidence="1" type="ORF">LCGC14_2574840</name>
</gene>